<reference evidence="2 3" key="1">
    <citation type="journal article" date="2015" name="Genome Biol.">
        <title>Comparative genomics of Steinernema reveals deeply conserved gene regulatory networks.</title>
        <authorList>
            <person name="Dillman A.R."/>
            <person name="Macchietto M."/>
            <person name="Porter C.F."/>
            <person name="Rogers A."/>
            <person name="Williams B."/>
            <person name="Antoshechkin I."/>
            <person name="Lee M.M."/>
            <person name="Goodwin Z."/>
            <person name="Lu X."/>
            <person name="Lewis E.E."/>
            <person name="Goodrich-Blair H."/>
            <person name="Stock S.P."/>
            <person name="Adams B.J."/>
            <person name="Sternberg P.W."/>
            <person name="Mortazavi A."/>
        </authorList>
    </citation>
    <scope>NUCLEOTIDE SEQUENCE [LARGE SCALE GENOMIC DNA]</scope>
    <source>
        <strain evidence="2 3">ALL</strain>
    </source>
</reference>
<comment type="caution">
    <text evidence="2">The sequence shown here is derived from an EMBL/GenBank/DDBJ whole genome shotgun (WGS) entry which is preliminary data.</text>
</comment>
<organism evidence="2 3">
    <name type="scientific">Steinernema carpocapsae</name>
    <name type="common">Entomopathogenic nematode</name>
    <dbReference type="NCBI Taxonomy" id="34508"/>
    <lineage>
        <taxon>Eukaryota</taxon>
        <taxon>Metazoa</taxon>
        <taxon>Ecdysozoa</taxon>
        <taxon>Nematoda</taxon>
        <taxon>Chromadorea</taxon>
        <taxon>Rhabditida</taxon>
        <taxon>Tylenchina</taxon>
        <taxon>Panagrolaimomorpha</taxon>
        <taxon>Strongyloidoidea</taxon>
        <taxon>Steinernematidae</taxon>
        <taxon>Steinernema</taxon>
    </lineage>
</organism>
<gene>
    <name evidence="2" type="ORF">L596_028993</name>
</gene>
<keyword evidence="1" id="KW-1133">Transmembrane helix</keyword>
<evidence type="ECO:0000256" key="1">
    <source>
        <dbReference type="SAM" id="Phobius"/>
    </source>
</evidence>
<dbReference type="Proteomes" id="UP000298663">
    <property type="component" value="Unassembled WGS sequence"/>
</dbReference>
<reference evidence="2 3" key="2">
    <citation type="journal article" date="2019" name="G3 (Bethesda)">
        <title>Hybrid Assembly of the Genome of the Entomopathogenic Nematode Steinernema carpocapsae Identifies the X-Chromosome.</title>
        <authorList>
            <person name="Serra L."/>
            <person name="Macchietto M."/>
            <person name="Macias-Munoz A."/>
            <person name="McGill C.J."/>
            <person name="Rodriguez I.M."/>
            <person name="Rodriguez B."/>
            <person name="Murad R."/>
            <person name="Mortazavi A."/>
        </authorList>
    </citation>
    <scope>NUCLEOTIDE SEQUENCE [LARGE SCALE GENOMIC DNA]</scope>
    <source>
        <strain evidence="2 3">ALL</strain>
    </source>
</reference>
<keyword evidence="1" id="KW-0472">Membrane</keyword>
<evidence type="ECO:0000313" key="3">
    <source>
        <dbReference type="Proteomes" id="UP000298663"/>
    </source>
</evidence>
<feature type="transmembrane region" description="Helical" evidence="1">
    <location>
        <begin position="20"/>
        <end position="41"/>
    </location>
</feature>
<accession>A0A4U5LTB0</accession>
<keyword evidence="3" id="KW-1185">Reference proteome</keyword>
<keyword evidence="1" id="KW-0812">Transmembrane</keyword>
<name>A0A4U5LTB0_STECR</name>
<proteinExistence type="predicted"/>
<sequence>MHLLVGIEVNDIGWLARMGLLVALVASRLLVVGVVVVGAAISASPAASTSATFRASVPAVHRVRVRGSEVATSTAARHRGVERWRLRVSAGRCCSSRWCC</sequence>
<protein>
    <submittedName>
        <fullName evidence="2">Uncharacterized protein</fullName>
    </submittedName>
</protein>
<dbReference type="AlphaFoldDB" id="A0A4U5LTB0"/>
<dbReference type="EMBL" id="AZBU02000012">
    <property type="protein sequence ID" value="TKR59302.1"/>
    <property type="molecule type" value="Genomic_DNA"/>
</dbReference>
<evidence type="ECO:0000313" key="2">
    <source>
        <dbReference type="EMBL" id="TKR59302.1"/>
    </source>
</evidence>